<feature type="compositionally biased region" description="Basic and acidic residues" evidence="1">
    <location>
        <begin position="47"/>
        <end position="62"/>
    </location>
</feature>
<sequence length="167" mass="18003">MTDGVGGWVMPEAGPDGEAKFKMTGPTGNCYDYSKARSGAYRFGLHPRSEGGEAYKRGRDADASDEAPAAKRCPKLSEEDIIAIFPQRLAELEKAEHEAARAKEVAEAAAAAERDEGTSHKFVFGDQGEGRRAGSGPFRSAGDRRWMIVGSLVFQGPTLLRPWQEAG</sequence>
<accession>D8LGJ0</accession>
<feature type="region of interest" description="Disordered" evidence="1">
    <location>
        <begin position="1"/>
        <end position="20"/>
    </location>
</feature>
<feature type="compositionally biased region" description="Basic and acidic residues" evidence="1">
    <location>
        <begin position="108"/>
        <end position="119"/>
    </location>
</feature>
<dbReference type="EMBL" id="FN648201">
    <property type="protein sequence ID" value="CBN79047.1"/>
    <property type="molecule type" value="Genomic_DNA"/>
</dbReference>
<name>D8LGJ0_ECTSI</name>
<organism evidence="2 3">
    <name type="scientific">Ectocarpus siliculosus</name>
    <name type="common">Brown alga</name>
    <name type="synonym">Conferva siliculosa</name>
    <dbReference type="NCBI Taxonomy" id="2880"/>
    <lineage>
        <taxon>Eukaryota</taxon>
        <taxon>Sar</taxon>
        <taxon>Stramenopiles</taxon>
        <taxon>Ochrophyta</taxon>
        <taxon>PX clade</taxon>
        <taxon>Phaeophyceae</taxon>
        <taxon>Ectocarpales</taxon>
        <taxon>Ectocarpaceae</taxon>
        <taxon>Ectocarpus</taxon>
    </lineage>
</organism>
<reference evidence="2 3" key="1">
    <citation type="journal article" date="2010" name="Nature">
        <title>The Ectocarpus genome and the independent evolution of multicellularity in brown algae.</title>
        <authorList>
            <person name="Cock J.M."/>
            <person name="Sterck L."/>
            <person name="Rouze P."/>
            <person name="Scornet D."/>
            <person name="Allen A.E."/>
            <person name="Amoutzias G."/>
            <person name="Anthouard V."/>
            <person name="Artiguenave F."/>
            <person name="Aury J.M."/>
            <person name="Badger J.H."/>
            <person name="Beszteri B."/>
            <person name="Billiau K."/>
            <person name="Bonnet E."/>
            <person name="Bothwell J.H."/>
            <person name="Bowler C."/>
            <person name="Boyen C."/>
            <person name="Brownlee C."/>
            <person name="Carrano C.J."/>
            <person name="Charrier B."/>
            <person name="Cho G.Y."/>
            <person name="Coelho S.M."/>
            <person name="Collen J."/>
            <person name="Corre E."/>
            <person name="Da Silva C."/>
            <person name="Delage L."/>
            <person name="Delaroque N."/>
            <person name="Dittami S.M."/>
            <person name="Doulbeau S."/>
            <person name="Elias M."/>
            <person name="Farnham G."/>
            <person name="Gachon C.M."/>
            <person name="Gschloessl B."/>
            <person name="Heesch S."/>
            <person name="Jabbari K."/>
            <person name="Jubin C."/>
            <person name="Kawai H."/>
            <person name="Kimura K."/>
            <person name="Kloareg B."/>
            <person name="Kupper F.C."/>
            <person name="Lang D."/>
            <person name="Le Bail A."/>
            <person name="Leblanc C."/>
            <person name="Lerouge P."/>
            <person name="Lohr M."/>
            <person name="Lopez P.J."/>
            <person name="Martens C."/>
            <person name="Maumus F."/>
            <person name="Michel G."/>
            <person name="Miranda-Saavedra D."/>
            <person name="Morales J."/>
            <person name="Moreau H."/>
            <person name="Motomura T."/>
            <person name="Nagasato C."/>
            <person name="Napoli C.A."/>
            <person name="Nelson D.R."/>
            <person name="Nyvall-Collen P."/>
            <person name="Peters A.F."/>
            <person name="Pommier C."/>
            <person name="Potin P."/>
            <person name="Poulain J."/>
            <person name="Quesneville H."/>
            <person name="Read B."/>
            <person name="Rensing S.A."/>
            <person name="Ritter A."/>
            <person name="Rousvoal S."/>
            <person name="Samanta M."/>
            <person name="Samson G."/>
            <person name="Schroeder D.C."/>
            <person name="Segurens B."/>
            <person name="Strittmatter M."/>
            <person name="Tonon T."/>
            <person name="Tregear J.W."/>
            <person name="Valentin K."/>
            <person name="von Dassow P."/>
            <person name="Yamagishi T."/>
            <person name="Van de Peer Y."/>
            <person name="Wincker P."/>
        </authorList>
    </citation>
    <scope>NUCLEOTIDE SEQUENCE [LARGE SCALE GENOMIC DNA]</scope>
    <source>
        <strain evidence="3">Ec32 / CCAP1310/4</strain>
    </source>
</reference>
<keyword evidence="3" id="KW-1185">Reference proteome</keyword>
<evidence type="ECO:0000256" key="1">
    <source>
        <dbReference type="SAM" id="MobiDB-lite"/>
    </source>
</evidence>
<dbReference type="Proteomes" id="UP000002630">
    <property type="component" value="Linkage Group LG04"/>
</dbReference>
<evidence type="ECO:0000313" key="3">
    <source>
        <dbReference type="Proteomes" id="UP000002630"/>
    </source>
</evidence>
<dbReference type="AlphaFoldDB" id="D8LGJ0"/>
<gene>
    <name evidence="2" type="ORF">Esi_0168_0041</name>
</gene>
<feature type="region of interest" description="Disordered" evidence="1">
    <location>
        <begin position="47"/>
        <end position="72"/>
    </location>
</feature>
<dbReference type="EMBL" id="FN649729">
    <property type="protein sequence ID" value="CBN79047.1"/>
    <property type="molecule type" value="Genomic_DNA"/>
</dbReference>
<evidence type="ECO:0000313" key="2">
    <source>
        <dbReference type="EMBL" id="CBN79047.1"/>
    </source>
</evidence>
<dbReference type="InParanoid" id="D8LGJ0"/>
<feature type="region of interest" description="Disordered" evidence="1">
    <location>
        <begin position="108"/>
        <end position="140"/>
    </location>
</feature>
<protein>
    <submittedName>
        <fullName evidence="2">Uncharacterized protein</fullName>
    </submittedName>
</protein>
<proteinExistence type="predicted"/>